<comment type="caution">
    <text evidence="1">The sequence shown here is derived from an EMBL/GenBank/DDBJ whole genome shotgun (WGS) entry which is preliminary data.</text>
</comment>
<keyword evidence="2" id="KW-1185">Reference proteome</keyword>
<accession>A0ABW2RHP1</accession>
<protein>
    <submittedName>
        <fullName evidence="1">Uncharacterized protein</fullName>
    </submittedName>
</protein>
<evidence type="ECO:0000313" key="2">
    <source>
        <dbReference type="Proteomes" id="UP001596500"/>
    </source>
</evidence>
<reference evidence="2" key="1">
    <citation type="journal article" date="2019" name="Int. J. Syst. Evol. Microbiol.">
        <title>The Global Catalogue of Microorganisms (GCM) 10K type strain sequencing project: providing services to taxonomists for standard genome sequencing and annotation.</title>
        <authorList>
            <consortium name="The Broad Institute Genomics Platform"/>
            <consortium name="The Broad Institute Genome Sequencing Center for Infectious Disease"/>
            <person name="Wu L."/>
            <person name="Ma J."/>
        </authorList>
    </citation>
    <scope>NUCLEOTIDE SEQUENCE [LARGE SCALE GENOMIC DNA]</scope>
    <source>
        <strain evidence="2">CGMCC 1.12942</strain>
    </source>
</reference>
<sequence length="215" mass="25115">MRMRDVFVLSDEDMSYAWFCCDQCSKVMRPEWAKVVQSTVNQVIQAYYRLPVERRSGIRVLELIGEYWKKDVGLFESKFHYHEVLLKITDHLLQYLSNDGSMSPPALLFEELNAFIKELNLSLQLNLHVVQWTPTSVAIKKYIVFENPYVLEAFKHIISVFCHHGVLSFPEKIEIINILDGTKKEIEIEKDLQKSLDYLFLSKEVVQKNGLSLLV</sequence>
<proteinExistence type="predicted"/>
<dbReference type="RefSeq" id="WP_379863781.1">
    <property type="nucleotide sequence ID" value="NZ_JBHTBW010000013.1"/>
</dbReference>
<evidence type="ECO:0000313" key="1">
    <source>
        <dbReference type="EMBL" id="MFC7440500.1"/>
    </source>
</evidence>
<name>A0ABW2RHP1_9BACL</name>
<gene>
    <name evidence="1" type="ORF">ACFQNG_04970</name>
</gene>
<dbReference type="EMBL" id="JBHTBW010000013">
    <property type="protein sequence ID" value="MFC7440500.1"/>
    <property type="molecule type" value="Genomic_DNA"/>
</dbReference>
<organism evidence="1 2">
    <name type="scientific">Laceyella putida</name>
    <dbReference type="NCBI Taxonomy" id="110101"/>
    <lineage>
        <taxon>Bacteria</taxon>
        <taxon>Bacillati</taxon>
        <taxon>Bacillota</taxon>
        <taxon>Bacilli</taxon>
        <taxon>Bacillales</taxon>
        <taxon>Thermoactinomycetaceae</taxon>
        <taxon>Laceyella</taxon>
    </lineage>
</organism>
<dbReference type="Proteomes" id="UP001596500">
    <property type="component" value="Unassembled WGS sequence"/>
</dbReference>